<keyword evidence="1" id="KW-0813">Transport</keyword>
<dbReference type="InterPro" id="IPR017871">
    <property type="entry name" value="ABC_transporter-like_CS"/>
</dbReference>
<keyword evidence="6" id="KW-1185">Reference proteome</keyword>
<dbReference type="PROSITE" id="PS00211">
    <property type="entry name" value="ABC_TRANSPORTER_1"/>
    <property type="match status" value="1"/>
</dbReference>
<comment type="caution">
    <text evidence="5">The sequence shown here is derived from an EMBL/GenBank/DDBJ whole genome shotgun (WGS) entry which is preliminary data.</text>
</comment>
<dbReference type="InterPro" id="IPR003439">
    <property type="entry name" value="ABC_transporter-like_ATP-bd"/>
</dbReference>
<dbReference type="InterPro" id="IPR003593">
    <property type="entry name" value="AAA+_ATPase"/>
</dbReference>
<dbReference type="EMBL" id="JBIASD010000014">
    <property type="protein sequence ID" value="MFF3668288.1"/>
    <property type="molecule type" value="Genomic_DNA"/>
</dbReference>
<dbReference type="SMART" id="SM00382">
    <property type="entry name" value="AAA"/>
    <property type="match status" value="1"/>
</dbReference>
<dbReference type="Proteomes" id="UP001602013">
    <property type="component" value="Unassembled WGS sequence"/>
</dbReference>
<dbReference type="Gene3D" id="3.40.50.300">
    <property type="entry name" value="P-loop containing nucleotide triphosphate hydrolases"/>
    <property type="match status" value="1"/>
</dbReference>
<sequence>MTGGEVALDGRPILRGVDLTVRDGEFLVVLGANGSGKSTLIRTLLGLVPLSGGSVQLYGTPPGKFRDWGRIGYVPQRLSVGGGVPATVREVVSSGRIARRRRFRRTAAEDRRAVADALDAVGLAGRAGYPVQALSGGQQQRVLIARALAGEPDAFVMDEPTAGVDADSQRLLADTLAGLRERGKTVVLVAHELGPLEPLITRAIVLREGRIAYDGAPPAAAEAGVDTAGHVHAHAHAHTGVLNGWPDVIGSRAAAAEAGATGEA</sequence>
<evidence type="ECO:0000256" key="3">
    <source>
        <dbReference type="ARBA" id="ARBA00022840"/>
    </source>
</evidence>
<dbReference type="Pfam" id="PF00005">
    <property type="entry name" value="ABC_tran"/>
    <property type="match status" value="1"/>
</dbReference>
<keyword evidence="2" id="KW-0547">Nucleotide-binding</keyword>
<dbReference type="InterPro" id="IPR050153">
    <property type="entry name" value="Metal_Ion_Import_ABC"/>
</dbReference>
<feature type="domain" description="ABC transporter" evidence="4">
    <location>
        <begin position="1"/>
        <end position="233"/>
    </location>
</feature>
<dbReference type="PROSITE" id="PS50893">
    <property type="entry name" value="ABC_TRANSPORTER_2"/>
    <property type="match status" value="1"/>
</dbReference>
<evidence type="ECO:0000256" key="2">
    <source>
        <dbReference type="ARBA" id="ARBA00022741"/>
    </source>
</evidence>
<proteinExistence type="predicted"/>
<dbReference type="SUPFAM" id="SSF52540">
    <property type="entry name" value="P-loop containing nucleoside triphosphate hydrolases"/>
    <property type="match status" value="1"/>
</dbReference>
<name>A0ABW6SVK6_9ACTN</name>
<evidence type="ECO:0000259" key="4">
    <source>
        <dbReference type="PROSITE" id="PS50893"/>
    </source>
</evidence>
<gene>
    <name evidence="5" type="ORF">ACFYXI_22125</name>
</gene>
<dbReference type="RefSeq" id="WP_387413834.1">
    <property type="nucleotide sequence ID" value="NZ_CP191998.1"/>
</dbReference>
<accession>A0ABW6SVK6</accession>
<evidence type="ECO:0000313" key="5">
    <source>
        <dbReference type="EMBL" id="MFF3668288.1"/>
    </source>
</evidence>
<dbReference type="GO" id="GO:0005524">
    <property type="term" value="F:ATP binding"/>
    <property type="evidence" value="ECO:0007669"/>
    <property type="project" value="UniProtKB-KW"/>
</dbReference>
<dbReference type="InterPro" id="IPR027417">
    <property type="entry name" value="P-loop_NTPase"/>
</dbReference>
<dbReference type="PANTHER" id="PTHR42734">
    <property type="entry name" value="METAL TRANSPORT SYSTEM ATP-BINDING PROTEIN TM_0124-RELATED"/>
    <property type="match status" value="1"/>
</dbReference>
<reference evidence="5 6" key="1">
    <citation type="submission" date="2024-10" db="EMBL/GenBank/DDBJ databases">
        <title>The Natural Products Discovery Center: Release of the First 8490 Sequenced Strains for Exploring Actinobacteria Biosynthetic Diversity.</title>
        <authorList>
            <person name="Kalkreuter E."/>
            <person name="Kautsar S.A."/>
            <person name="Yang D."/>
            <person name="Bader C.D."/>
            <person name="Teijaro C.N."/>
            <person name="Fluegel L."/>
            <person name="Davis C.M."/>
            <person name="Simpson J.R."/>
            <person name="Lauterbach L."/>
            <person name="Steele A.D."/>
            <person name="Gui C."/>
            <person name="Meng S."/>
            <person name="Li G."/>
            <person name="Viehrig K."/>
            <person name="Ye F."/>
            <person name="Su P."/>
            <person name="Kiefer A.F."/>
            <person name="Nichols A."/>
            <person name="Cepeda A.J."/>
            <person name="Yan W."/>
            <person name="Fan B."/>
            <person name="Jiang Y."/>
            <person name="Adhikari A."/>
            <person name="Zheng C.-J."/>
            <person name="Schuster L."/>
            <person name="Cowan T.M."/>
            <person name="Smanski M.J."/>
            <person name="Chevrette M.G."/>
            <person name="De Carvalho L.P.S."/>
            <person name="Shen B."/>
        </authorList>
    </citation>
    <scope>NUCLEOTIDE SEQUENCE [LARGE SCALE GENOMIC DNA]</scope>
    <source>
        <strain evidence="5 6">NPDC002173</strain>
    </source>
</reference>
<evidence type="ECO:0000256" key="1">
    <source>
        <dbReference type="ARBA" id="ARBA00022448"/>
    </source>
</evidence>
<keyword evidence="3 5" id="KW-0067">ATP-binding</keyword>
<evidence type="ECO:0000313" key="6">
    <source>
        <dbReference type="Proteomes" id="UP001602013"/>
    </source>
</evidence>
<organism evidence="5 6">
    <name type="scientific">Microtetraspora malaysiensis</name>
    <dbReference type="NCBI Taxonomy" id="161358"/>
    <lineage>
        <taxon>Bacteria</taxon>
        <taxon>Bacillati</taxon>
        <taxon>Actinomycetota</taxon>
        <taxon>Actinomycetes</taxon>
        <taxon>Streptosporangiales</taxon>
        <taxon>Streptosporangiaceae</taxon>
        <taxon>Microtetraspora</taxon>
    </lineage>
</organism>
<protein>
    <submittedName>
        <fullName evidence="5">Metal ABC transporter ATP-binding protein</fullName>
    </submittedName>
</protein>